<comment type="caution">
    <text evidence="4">The sequence shown here is derived from an EMBL/GenBank/DDBJ whole genome shotgun (WGS) entry which is preliminary data.</text>
</comment>
<evidence type="ECO:0000313" key="5">
    <source>
        <dbReference type="Proteomes" id="UP000444960"/>
    </source>
</evidence>
<keyword evidence="3" id="KW-0812">Transmembrane</keyword>
<keyword evidence="3" id="KW-1133">Transmembrane helix</keyword>
<feature type="transmembrane region" description="Helical" evidence="3">
    <location>
        <begin position="78"/>
        <end position="96"/>
    </location>
</feature>
<evidence type="ECO:0000256" key="3">
    <source>
        <dbReference type="SAM" id="Phobius"/>
    </source>
</evidence>
<dbReference type="EMBL" id="BJOV01000005">
    <property type="protein sequence ID" value="GEE03341.1"/>
    <property type="molecule type" value="Genomic_DNA"/>
</dbReference>
<dbReference type="OrthoDB" id="4555900at2"/>
<feature type="region of interest" description="Disordered" evidence="2">
    <location>
        <begin position="154"/>
        <end position="243"/>
    </location>
</feature>
<accession>A0A7I9VDV6</accession>
<organism evidence="4 5">
    <name type="scientific">Gordonia spumicola</name>
    <dbReference type="NCBI Taxonomy" id="589161"/>
    <lineage>
        <taxon>Bacteria</taxon>
        <taxon>Bacillati</taxon>
        <taxon>Actinomycetota</taxon>
        <taxon>Actinomycetes</taxon>
        <taxon>Mycobacteriales</taxon>
        <taxon>Gordoniaceae</taxon>
        <taxon>Gordonia</taxon>
    </lineage>
</organism>
<dbReference type="AlphaFoldDB" id="A0A7I9VDV6"/>
<feature type="region of interest" description="Disordered" evidence="2">
    <location>
        <begin position="1"/>
        <end position="58"/>
    </location>
</feature>
<proteinExistence type="predicted"/>
<reference evidence="5" key="1">
    <citation type="submission" date="2019-06" db="EMBL/GenBank/DDBJ databases">
        <title>Gordonia isolated from sludge of a wastewater treatment plant.</title>
        <authorList>
            <person name="Tamura T."/>
            <person name="Aoyama K."/>
            <person name="Kang Y."/>
            <person name="Saito S."/>
            <person name="Akiyama N."/>
            <person name="Yazawa K."/>
            <person name="Gonoi T."/>
            <person name="Mikami Y."/>
        </authorList>
    </citation>
    <scope>NUCLEOTIDE SEQUENCE [LARGE SCALE GENOMIC DNA]</scope>
    <source>
        <strain evidence="5">NBRC 107696</strain>
    </source>
</reference>
<keyword evidence="1" id="KW-0175">Coiled coil</keyword>
<keyword evidence="5" id="KW-1185">Reference proteome</keyword>
<feature type="compositionally biased region" description="Low complexity" evidence="2">
    <location>
        <begin position="35"/>
        <end position="50"/>
    </location>
</feature>
<sequence>MSMLLDDRTTGPERSAGAEPRTDRGGARRPRRTRQAAASSRANRSKAAQRALDRRERRLGGAVPGATVARRRIGGVPLVFPVIALIVGALGLTLYLTTKAAQDSYELETLKSQNQALTDKRDDLQRTFDKADAAPELAQQAKDLGMVPANGAVQLTVGPDGKTRTRGTATPADGKALPDLNPDADPVKKINPTKVDDSEGLGDQPRQAESTPTTVAPVPSGSPAPNVIPTSAATPKPDTARAR</sequence>
<evidence type="ECO:0000256" key="2">
    <source>
        <dbReference type="SAM" id="MobiDB-lite"/>
    </source>
</evidence>
<evidence type="ECO:0000313" key="4">
    <source>
        <dbReference type="EMBL" id="GEE03341.1"/>
    </source>
</evidence>
<evidence type="ECO:0008006" key="6">
    <source>
        <dbReference type="Google" id="ProtNLM"/>
    </source>
</evidence>
<feature type="compositionally biased region" description="Basic and acidic residues" evidence="2">
    <location>
        <begin position="1"/>
        <end position="11"/>
    </location>
</feature>
<dbReference type="Proteomes" id="UP000444960">
    <property type="component" value="Unassembled WGS sequence"/>
</dbReference>
<feature type="coiled-coil region" evidence="1">
    <location>
        <begin position="107"/>
        <end position="134"/>
    </location>
</feature>
<gene>
    <name evidence="4" type="ORF">nbrc107696_37870</name>
</gene>
<name>A0A7I9VDV6_9ACTN</name>
<protein>
    <recommendedName>
        <fullName evidence="6">Cell division protein FtsL</fullName>
    </recommendedName>
</protein>
<keyword evidence="3" id="KW-0472">Membrane</keyword>
<evidence type="ECO:0000256" key="1">
    <source>
        <dbReference type="SAM" id="Coils"/>
    </source>
</evidence>